<dbReference type="InterPro" id="IPR024976">
    <property type="entry name" value="DUF3885"/>
</dbReference>
<evidence type="ECO:0000259" key="1">
    <source>
        <dbReference type="Pfam" id="PF13021"/>
    </source>
</evidence>
<dbReference type="Pfam" id="PF13021">
    <property type="entry name" value="DUF3885"/>
    <property type="match status" value="1"/>
</dbReference>
<feature type="domain" description="DUF3885" evidence="1">
    <location>
        <begin position="3"/>
        <end position="161"/>
    </location>
</feature>
<dbReference type="EMBL" id="JBHRXX010000009">
    <property type="protein sequence ID" value="MFC3685652.1"/>
    <property type="molecule type" value="Genomic_DNA"/>
</dbReference>
<organism evidence="2 3">
    <name type="scientific">Hydrogenophaga luteola</name>
    <dbReference type="NCBI Taxonomy" id="1591122"/>
    <lineage>
        <taxon>Bacteria</taxon>
        <taxon>Pseudomonadati</taxon>
        <taxon>Pseudomonadota</taxon>
        <taxon>Betaproteobacteria</taxon>
        <taxon>Burkholderiales</taxon>
        <taxon>Comamonadaceae</taxon>
        <taxon>Hydrogenophaga</taxon>
    </lineage>
</organism>
<dbReference type="Proteomes" id="UP001595729">
    <property type="component" value="Unassembled WGS sequence"/>
</dbReference>
<comment type="caution">
    <text evidence="2">The sequence shown here is derived from an EMBL/GenBank/DDBJ whole genome shotgun (WGS) entry which is preliminary data.</text>
</comment>
<proteinExistence type="predicted"/>
<keyword evidence="3" id="KW-1185">Reference proteome</keyword>
<gene>
    <name evidence="2" type="ORF">ACFOPI_18770</name>
</gene>
<evidence type="ECO:0000313" key="3">
    <source>
        <dbReference type="Proteomes" id="UP001595729"/>
    </source>
</evidence>
<sequence length="165" mass="19161">MYDRWTRFHSLPESKRYAESDAEHQELQTRHVAVASELFEVGEPIYVYRCRLMERRLKGKLKHMLVGNQLREKMVRLPSGLSVSEEDDGYYFVRALVTSWAPTFFSALTKKIADWEETGVTFVSPSTKNIYCPYDGGMDVFPHTNSPSTLEAKFSSWMSSREDKM</sequence>
<protein>
    <recommendedName>
        <fullName evidence="1">DUF3885 domain-containing protein</fullName>
    </recommendedName>
</protein>
<reference evidence="3" key="1">
    <citation type="journal article" date="2019" name="Int. J. Syst. Evol. Microbiol.">
        <title>The Global Catalogue of Microorganisms (GCM) 10K type strain sequencing project: providing services to taxonomists for standard genome sequencing and annotation.</title>
        <authorList>
            <consortium name="The Broad Institute Genomics Platform"/>
            <consortium name="The Broad Institute Genome Sequencing Center for Infectious Disease"/>
            <person name="Wu L."/>
            <person name="Ma J."/>
        </authorList>
    </citation>
    <scope>NUCLEOTIDE SEQUENCE [LARGE SCALE GENOMIC DNA]</scope>
    <source>
        <strain evidence="3">KCTC 42501</strain>
    </source>
</reference>
<name>A0ABV7W894_9BURK</name>
<dbReference type="RefSeq" id="WP_382177257.1">
    <property type="nucleotide sequence ID" value="NZ_JBHRXX010000009.1"/>
</dbReference>
<evidence type="ECO:0000313" key="2">
    <source>
        <dbReference type="EMBL" id="MFC3685652.1"/>
    </source>
</evidence>
<accession>A0ABV7W894</accession>